<accession>A0ABP8V6F7</accession>
<sequence length="229" mass="25360">MRQLLDTTCRVETPESIDLQAEVAGVVPRMMAFALDFLIRFIIFLIVLIAVSLAGRAGEGLFLVVLFLLEWFYPVVFEVYRGGQTPGKKAFGLVVVNEDLTPVGLGASVIRNLLRSVDFMPFLYGTGLVSLLLTRRFQRLGDLAAGTLVVYRSEEKVQGELPEERPVAPPIALSLDDQMALMGFTRRHASLSEARQQELADILLGVTHDNKEDSVTRLQGIGLWLSGKR</sequence>
<keyword evidence="2 5" id="KW-0812">Transmembrane</keyword>
<evidence type="ECO:0000256" key="5">
    <source>
        <dbReference type="SAM" id="Phobius"/>
    </source>
</evidence>
<comment type="subcellular location">
    <subcellularLocation>
        <location evidence="1">Membrane</location>
        <topology evidence="1">Multi-pass membrane protein</topology>
    </subcellularLocation>
</comment>
<evidence type="ECO:0000256" key="1">
    <source>
        <dbReference type="ARBA" id="ARBA00004141"/>
    </source>
</evidence>
<evidence type="ECO:0000256" key="4">
    <source>
        <dbReference type="ARBA" id="ARBA00023136"/>
    </source>
</evidence>
<organism evidence="7 8">
    <name type="scientific">Kistimonas scapharcae</name>
    <dbReference type="NCBI Taxonomy" id="1036133"/>
    <lineage>
        <taxon>Bacteria</taxon>
        <taxon>Pseudomonadati</taxon>
        <taxon>Pseudomonadota</taxon>
        <taxon>Gammaproteobacteria</taxon>
        <taxon>Oceanospirillales</taxon>
        <taxon>Endozoicomonadaceae</taxon>
        <taxon>Kistimonas</taxon>
    </lineage>
</organism>
<dbReference type="PANTHER" id="PTHR38480">
    <property type="entry name" value="SLR0254 PROTEIN"/>
    <property type="match status" value="1"/>
</dbReference>
<feature type="transmembrane region" description="Helical" evidence="5">
    <location>
        <begin position="61"/>
        <end position="80"/>
    </location>
</feature>
<evidence type="ECO:0000259" key="6">
    <source>
        <dbReference type="Pfam" id="PF06271"/>
    </source>
</evidence>
<proteinExistence type="predicted"/>
<keyword evidence="3 5" id="KW-1133">Transmembrane helix</keyword>
<gene>
    <name evidence="7" type="ORF">GCM10023116_37460</name>
</gene>
<dbReference type="PANTHER" id="PTHR38480:SF1">
    <property type="entry name" value="SLR0254 PROTEIN"/>
    <property type="match status" value="1"/>
</dbReference>
<dbReference type="InterPro" id="IPR010432">
    <property type="entry name" value="RDD"/>
</dbReference>
<evidence type="ECO:0000313" key="8">
    <source>
        <dbReference type="Proteomes" id="UP001500604"/>
    </source>
</evidence>
<feature type="transmembrane region" description="Helical" evidence="5">
    <location>
        <begin position="37"/>
        <end position="55"/>
    </location>
</feature>
<comment type="caution">
    <text evidence="7">The sequence shown here is derived from an EMBL/GenBank/DDBJ whole genome shotgun (WGS) entry which is preliminary data.</text>
</comment>
<evidence type="ECO:0000256" key="2">
    <source>
        <dbReference type="ARBA" id="ARBA00022692"/>
    </source>
</evidence>
<dbReference type="RefSeq" id="WP_345197838.1">
    <property type="nucleotide sequence ID" value="NZ_BAABFL010000453.1"/>
</dbReference>
<dbReference type="EMBL" id="BAABFL010000453">
    <property type="protein sequence ID" value="GAA4651462.1"/>
    <property type="molecule type" value="Genomic_DNA"/>
</dbReference>
<name>A0ABP8V6F7_9GAMM</name>
<keyword evidence="4 5" id="KW-0472">Membrane</keyword>
<dbReference type="Pfam" id="PF06271">
    <property type="entry name" value="RDD"/>
    <property type="match status" value="1"/>
</dbReference>
<evidence type="ECO:0000256" key="3">
    <source>
        <dbReference type="ARBA" id="ARBA00022989"/>
    </source>
</evidence>
<reference evidence="8" key="1">
    <citation type="journal article" date="2019" name="Int. J. Syst. Evol. Microbiol.">
        <title>The Global Catalogue of Microorganisms (GCM) 10K type strain sequencing project: providing services to taxonomists for standard genome sequencing and annotation.</title>
        <authorList>
            <consortium name="The Broad Institute Genomics Platform"/>
            <consortium name="The Broad Institute Genome Sequencing Center for Infectious Disease"/>
            <person name="Wu L."/>
            <person name="Ma J."/>
        </authorList>
    </citation>
    <scope>NUCLEOTIDE SEQUENCE [LARGE SCALE GENOMIC DNA]</scope>
    <source>
        <strain evidence="8">JCM 17805</strain>
    </source>
</reference>
<dbReference type="Proteomes" id="UP001500604">
    <property type="component" value="Unassembled WGS sequence"/>
</dbReference>
<protein>
    <submittedName>
        <fullName evidence="7">RDD family protein</fullName>
    </submittedName>
</protein>
<keyword evidence="8" id="KW-1185">Reference proteome</keyword>
<feature type="domain" description="RDD" evidence="6">
    <location>
        <begin position="23"/>
        <end position="146"/>
    </location>
</feature>
<evidence type="ECO:0000313" key="7">
    <source>
        <dbReference type="EMBL" id="GAA4651462.1"/>
    </source>
</evidence>